<evidence type="ECO:0000313" key="3">
    <source>
        <dbReference type="Proteomes" id="UP000070531"/>
    </source>
</evidence>
<gene>
    <name evidence="2" type="ORF">HMPREF1860_01846</name>
</gene>
<feature type="compositionally biased region" description="Basic and acidic residues" evidence="1">
    <location>
        <begin position="48"/>
        <end position="58"/>
    </location>
</feature>
<dbReference type="RefSeq" id="WP_060933257.1">
    <property type="nucleotide sequence ID" value="NZ_KQ960560.1"/>
</dbReference>
<sequence>MINVKIVSKPKDSNDNGEGLRSSSVGFHTEASLNITTPEYARNSNHSKTSDEAKHAIKSDKSDVAIELDENSKTNKRFISAIKPDTAHEHITFEKGLSSNDIKSKGYSEDSSGYRIWENEAGESHADIDFLNVRKKANFTEIEIRKLSAVGGDLIVSPCSATITSVEKVANGFKCFFKSDDGTMAITNGFRAGDQAKCQTFNIKSGVYKGVSNRYYWRTVEEVGRDEQPYTAATNIPTGEVAITYDERKADVSYDITSGELTVKDNRDETSLDYIILSDTSKDAVGTDEPKAGDVIVLCGQNEEWCKAHNVPIDKGRQNVTIITAIKAEGGTIECYVGINSFHIGEENITFYQSPEKHIIDTSTFTWKSRGNKQIAPTVYIGDWTKGTIASKNEGYTYNGGTWLCVADKTTDEPSEQSHDWRIYAAKGGSGLRVEGFSSAGSAAFTEGQTDWRATFVLHVWENDIETTDTLPTTRFRWTRVSEYSAGDTAWNGAHENIGNTLLVTYDDLKGDTSFICAFLSADGNDVLASRTF</sequence>
<dbReference type="AlphaFoldDB" id="A0A134B5C6"/>
<feature type="compositionally biased region" description="Polar residues" evidence="1">
    <location>
        <begin position="21"/>
        <end position="47"/>
    </location>
</feature>
<dbReference type="PATRIC" id="fig|419005.5.peg.1843"/>
<proteinExistence type="predicted"/>
<reference evidence="2 3" key="1">
    <citation type="submission" date="2016-01" db="EMBL/GenBank/DDBJ databases">
        <authorList>
            <person name="Oliw E.H."/>
        </authorList>
    </citation>
    <scope>NUCLEOTIDE SEQUENCE [LARGE SCALE GENOMIC DNA]</scope>
    <source>
        <strain evidence="2 3">DNF00307</strain>
    </source>
</reference>
<dbReference type="EMBL" id="LSDL01000125">
    <property type="protein sequence ID" value="KXB75103.1"/>
    <property type="molecule type" value="Genomic_DNA"/>
</dbReference>
<feature type="region of interest" description="Disordered" evidence="1">
    <location>
        <begin position="1"/>
        <end position="58"/>
    </location>
</feature>
<dbReference type="Proteomes" id="UP000070531">
    <property type="component" value="Unassembled WGS sequence"/>
</dbReference>
<evidence type="ECO:0000313" key="2">
    <source>
        <dbReference type="EMBL" id="KXB75103.1"/>
    </source>
</evidence>
<organism evidence="2">
    <name type="scientific">Prevotella amnii</name>
    <dbReference type="NCBI Taxonomy" id="419005"/>
    <lineage>
        <taxon>Bacteria</taxon>
        <taxon>Pseudomonadati</taxon>
        <taxon>Bacteroidota</taxon>
        <taxon>Bacteroidia</taxon>
        <taxon>Bacteroidales</taxon>
        <taxon>Prevotellaceae</taxon>
        <taxon>Prevotella</taxon>
    </lineage>
</organism>
<evidence type="ECO:0000256" key="1">
    <source>
        <dbReference type="SAM" id="MobiDB-lite"/>
    </source>
</evidence>
<evidence type="ECO:0008006" key="4">
    <source>
        <dbReference type="Google" id="ProtNLM"/>
    </source>
</evidence>
<accession>A0A134B5C6</accession>
<protein>
    <recommendedName>
        <fullName evidence="4">Carbohydrate binding domain protein</fullName>
    </recommendedName>
</protein>
<name>A0A134B5C6_9BACT</name>
<comment type="caution">
    <text evidence="2">The sequence shown here is derived from an EMBL/GenBank/DDBJ whole genome shotgun (WGS) entry which is preliminary data.</text>
</comment>
<dbReference type="STRING" id="419005.HMPREF1860_01846"/>